<evidence type="ECO:0000256" key="2">
    <source>
        <dbReference type="ARBA" id="ARBA00005594"/>
    </source>
</evidence>
<dbReference type="EC" id="6.1.1.19" evidence="11"/>
<organism evidence="15 16">
    <name type="scientific">Facklamia miroungae</name>
    <dbReference type="NCBI Taxonomy" id="120956"/>
    <lineage>
        <taxon>Bacteria</taxon>
        <taxon>Bacillati</taxon>
        <taxon>Bacillota</taxon>
        <taxon>Bacilli</taxon>
        <taxon>Lactobacillales</taxon>
        <taxon>Aerococcaceae</taxon>
        <taxon>Facklamia</taxon>
    </lineage>
</organism>
<dbReference type="GO" id="GO:0005737">
    <property type="term" value="C:cytoplasm"/>
    <property type="evidence" value="ECO:0007669"/>
    <property type="project" value="UniProtKB-SubCell"/>
</dbReference>
<evidence type="ECO:0000259" key="14">
    <source>
        <dbReference type="SMART" id="SM01016"/>
    </source>
</evidence>
<evidence type="ECO:0000256" key="11">
    <source>
        <dbReference type="HAMAP-Rule" id="MF_00123"/>
    </source>
</evidence>
<proteinExistence type="inferred from homology"/>
<keyword evidence="7 11" id="KW-0067">ATP-binding</keyword>
<accession>A0A1G7R0E4</accession>
<dbReference type="GO" id="GO:0004814">
    <property type="term" value="F:arginine-tRNA ligase activity"/>
    <property type="evidence" value="ECO:0007669"/>
    <property type="project" value="UniProtKB-UniRule"/>
</dbReference>
<dbReference type="InterPro" id="IPR036695">
    <property type="entry name" value="Arg-tRNA-synth_N_sf"/>
</dbReference>
<dbReference type="EMBL" id="FNCK01000002">
    <property type="protein sequence ID" value="SDG04154.1"/>
    <property type="molecule type" value="Genomic_DNA"/>
</dbReference>
<dbReference type="InterPro" id="IPR001278">
    <property type="entry name" value="Arg-tRNA-ligase"/>
</dbReference>
<dbReference type="InterPro" id="IPR008909">
    <property type="entry name" value="DALR_anticod-bd"/>
</dbReference>
<feature type="short sequence motif" description="'HIGH' region" evidence="11">
    <location>
        <begin position="122"/>
        <end position="132"/>
    </location>
</feature>
<comment type="similarity">
    <text evidence="2 11 12">Belongs to the class-I aminoacyl-tRNA synthetase family.</text>
</comment>
<evidence type="ECO:0000256" key="1">
    <source>
        <dbReference type="ARBA" id="ARBA00004496"/>
    </source>
</evidence>
<dbReference type="CDD" id="cd00671">
    <property type="entry name" value="ArgRS_core"/>
    <property type="match status" value="1"/>
</dbReference>
<keyword evidence="4 11" id="KW-0963">Cytoplasm</keyword>
<dbReference type="InterPro" id="IPR005148">
    <property type="entry name" value="Arg-tRNA-synth_N"/>
</dbReference>
<dbReference type="AlphaFoldDB" id="A0A1G7R0E4"/>
<comment type="subcellular location">
    <subcellularLocation>
        <location evidence="1 11">Cytoplasm</location>
    </subcellularLocation>
</comment>
<keyword evidence="9 11" id="KW-0030">Aminoacyl-tRNA synthetase</keyword>
<dbReference type="FunFam" id="3.40.50.620:FF:000116">
    <property type="entry name" value="Arginine--tRNA ligase"/>
    <property type="match status" value="1"/>
</dbReference>
<dbReference type="Pfam" id="PF03485">
    <property type="entry name" value="Arg_tRNA_synt_N"/>
    <property type="match status" value="1"/>
</dbReference>
<evidence type="ECO:0000313" key="15">
    <source>
        <dbReference type="EMBL" id="SDG04154.1"/>
    </source>
</evidence>
<feature type="domain" description="Arginyl tRNA synthetase N-terminal" evidence="14">
    <location>
        <begin position="5"/>
        <end position="84"/>
    </location>
</feature>
<dbReference type="Pfam" id="PF00750">
    <property type="entry name" value="tRNA-synt_1d"/>
    <property type="match status" value="1"/>
</dbReference>
<evidence type="ECO:0000256" key="7">
    <source>
        <dbReference type="ARBA" id="ARBA00022840"/>
    </source>
</evidence>
<dbReference type="Proteomes" id="UP000199708">
    <property type="component" value="Unassembled WGS sequence"/>
</dbReference>
<dbReference type="InterPro" id="IPR009080">
    <property type="entry name" value="tRNAsynth_Ia_anticodon-bd"/>
</dbReference>
<dbReference type="SUPFAM" id="SSF47323">
    <property type="entry name" value="Anticodon-binding domain of a subclass of class I aminoacyl-tRNA synthetases"/>
    <property type="match status" value="1"/>
</dbReference>
<keyword evidence="16" id="KW-1185">Reference proteome</keyword>
<dbReference type="SMART" id="SM00836">
    <property type="entry name" value="DALR_1"/>
    <property type="match status" value="1"/>
</dbReference>
<keyword evidence="6 11" id="KW-0547">Nucleotide-binding</keyword>
<evidence type="ECO:0000256" key="12">
    <source>
        <dbReference type="RuleBase" id="RU363038"/>
    </source>
</evidence>
<gene>
    <name evidence="11" type="primary">argS</name>
    <name evidence="15" type="ORF">SAMN05421791_102289</name>
</gene>
<dbReference type="CDD" id="cd07956">
    <property type="entry name" value="Anticodon_Ia_Arg"/>
    <property type="match status" value="1"/>
</dbReference>
<dbReference type="RefSeq" id="WP_090289364.1">
    <property type="nucleotide sequence ID" value="NZ_FNCK01000002.1"/>
</dbReference>
<dbReference type="PANTHER" id="PTHR11956">
    <property type="entry name" value="ARGINYL-TRNA SYNTHETASE"/>
    <property type="match status" value="1"/>
</dbReference>
<keyword evidence="5 11" id="KW-0436">Ligase</keyword>
<dbReference type="HAMAP" id="MF_00123">
    <property type="entry name" value="Arg_tRNA_synth"/>
    <property type="match status" value="1"/>
</dbReference>
<evidence type="ECO:0000256" key="9">
    <source>
        <dbReference type="ARBA" id="ARBA00023146"/>
    </source>
</evidence>
<evidence type="ECO:0000259" key="13">
    <source>
        <dbReference type="SMART" id="SM00836"/>
    </source>
</evidence>
<dbReference type="SUPFAM" id="SSF55190">
    <property type="entry name" value="Arginyl-tRNA synthetase (ArgRS), N-terminal 'additional' domain"/>
    <property type="match status" value="1"/>
</dbReference>
<dbReference type="OrthoDB" id="9805987at2"/>
<sequence length="563" mass="64376">MLVKKQIVETLLPVLSEHLTQEQIENLIEQPNNNEHGDYAFPVFSLAKIFRKAPNQIAQDVADQIDASAFEKVQVVGAYINFYIKRDDLASTVIKEVLEQGEDYGQTDIGKGGNVPIDMSSPNIAKPMSMGHLRSTVLGNSIALILKKLNYNPIRINHLGDWGTQFGKLIVAYQGWGDEETVKKDPVNELVKLYVDFHEKAEENPELDDQARQVFKELEQGNEEYHQLWTWFKEESINEFKRVYNLLDIEFDHYTGESFYNDKMDEVLDYLADHNISKIERGATIVDLEKYNLPVALIKKSDGATLYLTRDLATAYYRKRTFDFVMSLYVVGNEQSDHFRQLKAVLKEMGNDWAEDMHHIPFGLITLNGKKLSTRKGKIVLLEKVLNEAIEIADQQITAKNPDLENKAEIAKQVGVGAVVFHDLKADRLNSFDFNLDDIVQFEGETGPYVQYTYARLNTVLNKYGKEIKPSEELNLDHEHSWEIIKLIKQYPEVIIKAAENFEPSVIAKYVIQLAQLSNKYYAKVRILEENDQLESRIQLVKAITIVLKDALSLLGIGAPEKM</sequence>
<dbReference type="PANTHER" id="PTHR11956:SF5">
    <property type="entry name" value="ARGININE--TRNA LIGASE, CYTOPLASMIC"/>
    <property type="match status" value="1"/>
</dbReference>
<dbReference type="GO" id="GO:0005524">
    <property type="term" value="F:ATP binding"/>
    <property type="evidence" value="ECO:0007669"/>
    <property type="project" value="UniProtKB-UniRule"/>
</dbReference>
<evidence type="ECO:0000256" key="6">
    <source>
        <dbReference type="ARBA" id="ARBA00022741"/>
    </source>
</evidence>
<evidence type="ECO:0000256" key="4">
    <source>
        <dbReference type="ARBA" id="ARBA00022490"/>
    </source>
</evidence>
<keyword evidence="8 11" id="KW-0648">Protein biosynthesis</keyword>
<dbReference type="Gene3D" id="3.30.1360.70">
    <property type="entry name" value="Arginyl tRNA synthetase N-terminal domain"/>
    <property type="match status" value="1"/>
</dbReference>
<dbReference type="STRING" id="120956.SAMN05421791_102289"/>
<dbReference type="InterPro" id="IPR014729">
    <property type="entry name" value="Rossmann-like_a/b/a_fold"/>
</dbReference>
<feature type="domain" description="DALR anticodon binding" evidence="13">
    <location>
        <begin position="450"/>
        <end position="563"/>
    </location>
</feature>
<dbReference type="SUPFAM" id="SSF52374">
    <property type="entry name" value="Nucleotidylyl transferase"/>
    <property type="match status" value="1"/>
</dbReference>
<dbReference type="PRINTS" id="PR01038">
    <property type="entry name" value="TRNASYNTHARG"/>
</dbReference>
<protein>
    <recommendedName>
        <fullName evidence="11">Arginine--tRNA ligase</fullName>
        <ecNumber evidence="11">6.1.1.19</ecNumber>
    </recommendedName>
    <alternativeName>
        <fullName evidence="11">Arginyl-tRNA synthetase</fullName>
        <shortName evidence="11">ArgRS</shortName>
    </alternativeName>
</protein>
<dbReference type="Pfam" id="PF05746">
    <property type="entry name" value="DALR_1"/>
    <property type="match status" value="1"/>
</dbReference>
<reference evidence="15 16" key="1">
    <citation type="submission" date="2016-10" db="EMBL/GenBank/DDBJ databases">
        <authorList>
            <person name="de Groot N.N."/>
        </authorList>
    </citation>
    <scope>NUCLEOTIDE SEQUENCE [LARGE SCALE GENOMIC DNA]</scope>
    <source>
        <strain evidence="15 16">ATCC BAA-466</strain>
    </source>
</reference>
<evidence type="ECO:0000256" key="10">
    <source>
        <dbReference type="ARBA" id="ARBA00049339"/>
    </source>
</evidence>
<dbReference type="SMART" id="SM01016">
    <property type="entry name" value="Arg_tRNA_synt_N"/>
    <property type="match status" value="1"/>
</dbReference>
<evidence type="ECO:0000256" key="3">
    <source>
        <dbReference type="ARBA" id="ARBA00011245"/>
    </source>
</evidence>
<dbReference type="NCBIfam" id="TIGR00456">
    <property type="entry name" value="argS"/>
    <property type="match status" value="1"/>
</dbReference>
<evidence type="ECO:0000256" key="8">
    <source>
        <dbReference type="ARBA" id="ARBA00022917"/>
    </source>
</evidence>
<comment type="catalytic activity">
    <reaction evidence="10 11">
        <text>tRNA(Arg) + L-arginine + ATP = L-arginyl-tRNA(Arg) + AMP + diphosphate</text>
        <dbReference type="Rhea" id="RHEA:20301"/>
        <dbReference type="Rhea" id="RHEA-COMP:9658"/>
        <dbReference type="Rhea" id="RHEA-COMP:9673"/>
        <dbReference type="ChEBI" id="CHEBI:30616"/>
        <dbReference type="ChEBI" id="CHEBI:32682"/>
        <dbReference type="ChEBI" id="CHEBI:33019"/>
        <dbReference type="ChEBI" id="CHEBI:78442"/>
        <dbReference type="ChEBI" id="CHEBI:78513"/>
        <dbReference type="ChEBI" id="CHEBI:456215"/>
        <dbReference type="EC" id="6.1.1.19"/>
    </reaction>
</comment>
<dbReference type="Gene3D" id="3.40.50.620">
    <property type="entry name" value="HUPs"/>
    <property type="match status" value="1"/>
</dbReference>
<dbReference type="GO" id="GO:0006420">
    <property type="term" value="P:arginyl-tRNA aminoacylation"/>
    <property type="evidence" value="ECO:0007669"/>
    <property type="project" value="UniProtKB-UniRule"/>
</dbReference>
<dbReference type="Gene3D" id="1.10.730.10">
    <property type="entry name" value="Isoleucyl-tRNA Synthetase, Domain 1"/>
    <property type="match status" value="1"/>
</dbReference>
<evidence type="ECO:0000313" key="16">
    <source>
        <dbReference type="Proteomes" id="UP000199708"/>
    </source>
</evidence>
<dbReference type="FunFam" id="1.10.730.10:FF:000006">
    <property type="entry name" value="Arginyl-tRNA synthetase 2, mitochondrial"/>
    <property type="match status" value="1"/>
</dbReference>
<dbReference type="InterPro" id="IPR035684">
    <property type="entry name" value="ArgRS_core"/>
</dbReference>
<evidence type="ECO:0000256" key="5">
    <source>
        <dbReference type="ARBA" id="ARBA00022598"/>
    </source>
</evidence>
<name>A0A1G7R0E4_9LACT</name>
<comment type="subunit">
    <text evidence="3 11">Monomer.</text>
</comment>